<name>A0AAD7SK17_9TELE</name>
<proteinExistence type="predicted"/>
<evidence type="ECO:0000313" key="2">
    <source>
        <dbReference type="EMBL" id="KAJ8404072.1"/>
    </source>
</evidence>
<dbReference type="EMBL" id="JAINUG010000055">
    <property type="protein sequence ID" value="KAJ8404072.1"/>
    <property type="molecule type" value="Genomic_DNA"/>
</dbReference>
<feature type="region of interest" description="Disordered" evidence="1">
    <location>
        <begin position="84"/>
        <end position="116"/>
    </location>
</feature>
<evidence type="ECO:0000256" key="1">
    <source>
        <dbReference type="SAM" id="MobiDB-lite"/>
    </source>
</evidence>
<evidence type="ECO:0000313" key="3">
    <source>
        <dbReference type="Proteomes" id="UP001221898"/>
    </source>
</evidence>
<protein>
    <submittedName>
        <fullName evidence="2">Uncharacterized protein</fullName>
    </submittedName>
</protein>
<dbReference type="PROSITE" id="PS51257">
    <property type="entry name" value="PROKAR_LIPOPROTEIN"/>
    <property type="match status" value="1"/>
</dbReference>
<reference evidence="2" key="1">
    <citation type="journal article" date="2023" name="Science">
        <title>Genome structures resolve the early diversification of teleost fishes.</title>
        <authorList>
            <person name="Parey E."/>
            <person name="Louis A."/>
            <person name="Montfort J."/>
            <person name="Bouchez O."/>
            <person name="Roques C."/>
            <person name="Iampietro C."/>
            <person name="Lluch J."/>
            <person name="Castinel A."/>
            <person name="Donnadieu C."/>
            <person name="Desvignes T."/>
            <person name="Floi Bucao C."/>
            <person name="Jouanno E."/>
            <person name="Wen M."/>
            <person name="Mejri S."/>
            <person name="Dirks R."/>
            <person name="Jansen H."/>
            <person name="Henkel C."/>
            <person name="Chen W.J."/>
            <person name="Zahm M."/>
            <person name="Cabau C."/>
            <person name="Klopp C."/>
            <person name="Thompson A.W."/>
            <person name="Robinson-Rechavi M."/>
            <person name="Braasch I."/>
            <person name="Lecointre G."/>
            <person name="Bobe J."/>
            <person name="Postlethwait J.H."/>
            <person name="Berthelot C."/>
            <person name="Roest Crollius H."/>
            <person name="Guiguen Y."/>
        </authorList>
    </citation>
    <scope>NUCLEOTIDE SEQUENCE</scope>
    <source>
        <strain evidence="2">NC1722</strain>
    </source>
</reference>
<accession>A0AAD7SK17</accession>
<gene>
    <name evidence="2" type="ORF">AAFF_G00344220</name>
</gene>
<sequence length="116" mass="12366">MGTLLIRTHFLFSLCCYPDNSTVPIVILVGGASCQNAGQPESDPQSYQHAGVVPGLCNTGPTFIHGQFKDTTSCTKLSSAPRRAKAPGACRRHVRQERGAVTGERNPSAPAISMRL</sequence>
<keyword evidence="3" id="KW-1185">Reference proteome</keyword>
<dbReference type="Proteomes" id="UP001221898">
    <property type="component" value="Unassembled WGS sequence"/>
</dbReference>
<dbReference type="AlphaFoldDB" id="A0AAD7SK17"/>
<comment type="caution">
    <text evidence="2">The sequence shown here is derived from an EMBL/GenBank/DDBJ whole genome shotgun (WGS) entry which is preliminary data.</text>
</comment>
<organism evidence="2 3">
    <name type="scientific">Aldrovandia affinis</name>
    <dbReference type="NCBI Taxonomy" id="143900"/>
    <lineage>
        <taxon>Eukaryota</taxon>
        <taxon>Metazoa</taxon>
        <taxon>Chordata</taxon>
        <taxon>Craniata</taxon>
        <taxon>Vertebrata</taxon>
        <taxon>Euteleostomi</taxon>
        <taxon>Actinopterygii</taxon>
        <taxon>Neopterygii</taxon>
        <taxon>Teleostei</taxon>
        <taxon>Notacanthiformes</taxon>
        <taxon>Halosauridae</taxon>
        <taxon>Aldrovandia</taxon>
    </lineage>
</organism>
<feature type="compositionally biased region" description="Basic residues" evidence="1">
    <location>
        <begin position="84"/>
        <end position="95"/>
    </location>
</feature>